<dbReference type="STRING" id="1515612.SKP52_02465"/>
<dbReference type="AlphaFoldDB" id="A0A0A7PDW6"/>
<name>A0A0A7PDW6_9SPHN</name>
<protein>
    <submittedName>
        <fullName evidence="2">Uncharacterized protein</fullName>
    </submittedName>
</protein>
<evidence type="ECO:0000313" key="3">
    <source>
        <dbReference type="Proteomes" id="UP000030907"/>
    </source>
</evidence>
<sequence length="96" mass="10077">MIVRHHIPPALSGSHQSVTPAGHSPFPSGGGIYSDDGVGRHCPIASEPDDKFDHDLPDQPCAVIIGLQLAAHPGFGTIDIPMIFIPVIHDLEIASA</sequence>
<keyword evidence="3" id="KW-1185">Reference proteome</keyword>
<feature type="region of interest" description="Disordered" evidence="1">
    <location>
        <begin position="1"/>
        <end position="40"/>
    </location>
</feature>
<dbReference type="KEGG" id="sphk:SKP52_02465"/>
<dbReference type="EMBL" id="CP009122">
    <property type="protein sequence ID" value="AJA07428.1"/>
    <property type="molecule type" value="Genomic_DNA"/>
</dbReference>
<organism evidence="2 3">
    <name type="scientific">Sphingopyxis fribergensis</name>
    <dbReference type="NCBI Taxonomy" id="1515612"/>
    <lineage>
        <taxon>Bacteria</taxon>
        <taxon>Pseudomonadati</taxon>
        <taxon>Pseudomonadota</taxon>
        <taxon>Alphaproteobacteria</taxon>
        <taxon>Sphingomonadales</taxon>
        <taxon>Sphingomonadaceae</taxon>
        <taxon>Sphingopyxis</taxon>
    </lineage>
</organism>
<gene>
    <name evidence="2" type="ORF">SKP52_02465</name>
</gene>
<dbReference type="Proteomes" id="UP000030907">
    <property type="component" value="Chromosome"/>
</dbReference>
<accession>A0A0A7PDW6</accession>
<proteinExistence type="predicted"/>
<evidence type="ECO:0000256" key="1">
    <source>
        <dbReference type="SAM" id="MobiDB-lite"/>
    </source>
</evidence>
<reference evidence="2 3" key="1">
    <citation type="journal article" date="2015" name="Int. J. Syst. Evol. Microbiol.">
        <title>Description of Sphingopyxis fribergensis sp. nov. - a soil bacterium with the ability to degrade styrene and phenylacetic acid.</title>
        <authorList>
            <person name="Oelschlagel M."/>
            <person name="Ruckert C."/>
            <person name="Kalinowski J."/>
            <person name="Schmidt G."/>
            <person name="Schlomann M."/>
            <person name="Tischler D."/>
        </authorList>
    </citation>
    <scope>NUCLEOTIDE SEQUENCE [LARGE SCALE GENOMIC DNA]</scope>
    <source>
        <strain evidence="2 3">Kp5.2</strain>
    </source>
</reference>
<dbReference type="RefSeq" id="WP_039571338.1">
    <property type="nucleotide sequence ID" value="NZ_CP009122.1"/>
</dbReference>
<evidence type="ECO:0000313" key="2">
    <source>
        <dbReference type="EMBL" id="AJA07428.1"/>
    </source>
</evidence>
<dbReference type="HOGENOM" id="CLU_2358236_0_0_5"/>